<accession>A0ABU9T2J4</accession>
<keyword evidence="1" id="KW-0732">Signal</keyword>
<protein>
    <submittedName>
        <fullName evidence="2">Uncharacterized protein</fullName>
    </submittedName>
</protein>
<organism evidence="2 3">
    <name type="scientific">Ahrensia kielensis</name>
    <dbReference type="NCBI Taxonomy" id="76980"/>
    <lineage>
        <taxon>Bacteria</taxon>
        <taxon>Pseudomonadati</taxon>
        <taxon>Pseudomonadota</taxon>
        <taxon>Alphaproteobacteria</taxon>
        <taxon>Hyphomicrobiales</taxon>
        <taxon>Ahrensiaceae</taxon>
        <taxon>Ahrensia</taxon>
    </lineage>
</organism>
<evidence type="ECO:0000313" key="2">
    <source>
        <dbReference type="EMBL" id="MEM5499979.1"/>
    </source>
</evidence>
<dbReference type="EMBL" id="JBBMQO010000001">
    <property type="protein sequence ID" value="MEM5499979.1"/>
    <property type="molecule type" value="Genomic_DNA"/>
</dbReference>
<feature type="signal peptide" evidence="1">
    <location>
        <begin position="1"/>
        <end position="28"/>
    </location>
</feature>
<proteinExistence type="predicted"/>
<dbReference type="PANTHER" id="PTHR47197:SF3">
    <property type="entry name" value="DIHYDRO-HEME D1 DEHYDROGENASE"/>
    <property type="match status" value="1"/>
</dbReference>
<keyword evidence="3" id="KW-1185">Reference proteome</keyword>
<dbReference type="SUPFAM" id="SSF50969">
    <property type="entry name" value="YVTN repeat-like/Quinoprotein amine dehydrogenase"/>
    <property type="match status" value="1"/>
</dbReference>
<reference evidence="2 3" key="1">
    <citation type="submission" date="2024-03" db="EMBL/GenBank/DDBJ databases">
        <title>Community enrichment and isolation of bacterial strains for fucoidan degradation.</title>
        <authorList>
            <person name="Sichert A."/>
        </authorList>
    </citation>
    <scope>NUCLEOTIDE SEQUENCE [LARGE SCALE GENOMIC DNA]</scope>
    <source>
        <strain evidence="2 3">AS62</strain>
    </source>
</reference>
<dbReference type="Proteomes" id="UP001477870">
    <property type="component" value="Unassembled WGS sequence"/>
</dbReference>
<dbReference type="InterPro" id="IPR011044">
    <property type="entry name" value="Quino_amine_DH_bsu"/>
</dbReference>
<name>A0ABU9T2J4_9HYPH</name>
<dbReference type="InterPro" id="IPR051200">
    <property type="entry name" value="Host-pathogen_enzymatic-act"/>
</dbReference>
<evidence type="ECO:0000313" key="3">
    <source>
        <dbReference type="Proteomes" id="UP001477870"/>
    </source>
</evidence>
<dbReference type="RefSeq" id="WP_342845867.1">
    <property type="nucleotide sequence ID" value="NZ_JBBMQO010000001.1"/>
</dbReference>
<feature type="chain" id="PRO_5047300148" evidence="1">
    <location>
        <begin position="29"/>
        <end position="412"/>
    </location>
</feature>
<sequence>MLKFRHQLALLSGAISLSLAASVTTVLADDETKEVWRLFVSDQAESKVTVIDPTEGKILQQFTTDGYATHLVPSQSGETLFAVQMDHDAVNVIASGISLSGHGDHSDIEIEKSKILPMKLEGARPVHVIPHGDKMVQFFDREGEARVYSEHELLEGNADYKTVKTAAPHHGVVVPMGDYFLASEPNLMVETKADELPPRLGVKAIDKNGETAGNVATCTGLHGEAHSAGLVAFGCEEGVIIASVDGSNVPEFKMLEYSVDMPEGQVGTLAGGKAMQFFLGNYGADKLVIIDPSTVNPYQVVNLPVRYVSFALDPENVKIAYVFTEDGKLSALNILSGKLEHSAQITEPYSKDGHWRDPRPRIAVMGDIIAVTDPNKGLVRLLDSKSFKEEKTITVEGLPFNITAIGGSGLQH</sequence>
<dbReference type="InterPro" id="IPR015943">
    <property type="entry name" value="WD40/YVTN_repeat-like_dom_sf"/>
</dbReference>
<gene>
    <name evidence="2" type="ORF">WNY59_00095</name>
</gene>
<dbReference type="Gene3D" id="2.130.10.10">
    <property type="entry name" value="YVTN repeat-like/Quinoprotein amine dehydrogenase"/>
    <property type="match status" value="1"/>
</dbReference>
<dbReference type="PANTHER" id="PTHR47197">
    <property type="entry name" value="PROTEIN NIRF"/>
    <property type="match status" value="1"/>
</dbReference>
<comment type="caution">
    <text evidence="2">The sequence shown here is derived from an EMBL/GenBank/DDBJ whole genome shotgun (WGS) entry which is preliminary data.</text>
</comment>
<evidence type="ECO:0000256" key="1">
    <source>
        <dbReference type="SAM" id="SignalP"/>
    </source>
</evidence>